<dbReference type="OrthoDB" id="9778182at2"/>
<dbReference type="eggNOG" id="ENOG5030BZT">
    <property type="taxonomic scope" value="Bacteria"/>
</dbReference>
<reference evidence="2 3" key="1">
    <citation type="submission" date="2011-09" db="EMBL/GenBank/DDBJ databases">
        <title>The permanent draft genome of Caldithrix abyssi DSM 13497.</title>
        <authorList>
            <consortium name="US DOE Joint Genome Institute (JGI-PGF)"/>
            <person name="Lucas S."/>
            <person name="Han J."/>
            <person name="Lapidus A."/>
            <person name="Bruce D."/>
            <person name="Goodwin L."/>
            <person name="Pitluck S."/>
            <person name="Peters L."/>
            <person name="Kyrpides N."/>
            <person name="Mavromatis K."/>
            <person name="Ivanova N."/>
            <person name="Mikhailova N."/>
            <person name="Chertkov O."/>
            <person name="Detter J.C."/>
            <person name="Tapia R."/>
            <person name="Han C."/>
            <person name="Land M."/>
            <person name="Hauser L."/>
            <person name="Markowitz V."/>
            <person name="Cheng J.-F."/>
            <person name="Hugenholtz P."/>
            <person name="Woyke T."/>
            <person name="Wu D."/>
            <person name="Spring S."/>
            <person name="Brambilla E."/>
            <person name="Klenk H.-P."/>
            <person name="Eisen J.A."/>
        </authorList>
    </citation>
    <scope>NUCLEOTIDE SEQUENCE [LARGE SCALE GENOMIC DNA]</scope>
    <source>
        <strain evidence="2 3">DSM 13497</strain>
    </source>
</reference>
<dbReference type="AlphaFoldDB" id="H1XVE5"/>
<evidence type="ECO:0000313" key="2">
    <source>
        <dbReference type="EMBL" id="EHO41703.1"/>
    </source>
</evidence>
<accession>H1XVE5</accession>
<sequence length="253" mass="27995" precursor="true">MSHKSFVKMLILLSIFSISAGAQNIEAVKSISIIDCPSAATLERGSFLGVLYMYNNGGMLGYLDVGVTNRMMFGISYGGTNLIGSGSVDWNPQVAVNIRYRLIDEALAFPAIAVGYDGQGFGRYIDSLERYEAKSKGLYAVASKSFNFLGTLAFHGGINYSFERKDNDKDLNAFIGVEKSINTELSLFAEYDLAMNDNTGKSIGKGNGYLNAAIKWTFQKKLQIDFIWKNILKNNSMVDGSSREIRISYIEYF</sequence>
<keyword evidence="3" id="KW-1185">Reference proteome</keyword>
<evidence type="ECO:0000313" key="3">
    <source>
        <dbReference type="Proteomes" id="UP000004671"/>
    </source>
</evidence>
<gene>
    <name evidence="2" type="ORF">Calab_2091</name>
</gene>
<organism evidence="2 3">
    <name type="scientific">Caldithrix abyssi DSM 13497</name>
    <dbReference type="NCBI Taxonomy" id="880073"/>
    <lineage>
        <taxon>Bacteria</taxon>
        <taxon>Pseudomonadati</taxon>
        <taxon>Calditrichota</taxon>
        <taxon>Calditrichia</taxon>
        <taxon>Calditrichales</taxon>
        <taxon>Calditrichaceae</taxon>
        <taxon>Caldithrix</taxon>
    </lineage>
</organism>
<dbReference type="EMBL" id="CM001402">
    <property type="protein sequence ID" value="EHO41703.1"/>
    <property type="molecule type" value="Genomic_DNA"/>
</dbReference>
<evidence type="ECO:0000256" key="1">
    <source>
        <dbReference type="SAM" id="SignalP"/>
    </source>
</evidence>
<dbReference type="RefSeq" id="WP_006928875.1">
    <property type="nucleotide sequence ID" value="NZ_CM001402.1"/>
</dbReference>
<dbReference type="InParanoid" id="H1XVE5"/>
<dbReference type="STRING" id="880073.Cabys_865"/>
<feature type="chain" id="PRO_5003557858" evidence="1">
    <location>
        <begin position="23"/>
        <end position="253"/>
    </location>
</feature>
<keyword evidence="1" id="KW-0732">Signal</keyword>
<protein>
    <submittedName>
        <fullName evidence="2">Uncharacterized protein</fullName>
    </submittedName>
</protein>
<name>H1XVE5_CALAY</name>
<proteinExistence type="predicted"/>
<feature type="signal peptide" evidence="1">
    <location>
        <begin position="1"/>
        <end position="22"/>
    </location>
</feature>
<dbReference type="HOGENOM" id="CLU_1089068_0_0_0"/>
<dbReference type="Proteomes" id="UP000004671">
    <property type="component" value="Chromosome"/>
</dbReference>
<dbReference type="PaxDb" id="880073-Calab_2091"/>